<reference evidence="3" key="1">
    <citation type="submission" date="2016-04" db="EMBL/GenBank/DDBJ databases">
        <authorList>
            <person name="Nguyen H.D."/>
            <person name="Kesanakurti P."/>
            <person name="Cullis J."/>
            <person name="Levesque C.A."/>
            <person name="Hambleton S."/>
        </authorList>
    </citation>
    <scope>NUCLEOTIDE SEQUENCE</scope>
    <source>
        <strain evidence="3">DAOMC 238032</strain>
    </source>
</reference>
<dbReference type="AlphaFoldDB" id="A0A177UC78"/>
<name>A0A177UC78_9BASI</name>
<comment type="caution">
    <text evidence="3">The sequence shown here is derived from an EMBL/GenBank/DDBJ whole genome shotgun (WGS) entry which is preliminary data.</text>
</comment>
<evidence type="ECO:0000313" key="3">
    <source>
        <dbReference type="EMBL" id="KAE8256631.1"/>
    </source>
</evidence>
<evidence type="ECO:0000313" key="5">
    <source>
        <dbReference type="Proteomes" id="UP000836402"/>
    </source>
</evidence>
<proteinExistence type="predicted"/>
<accession>A0A177UC78</accession>
<evidence type="ECO:0000313" key="4">
    <source>
        <dbReference type="Proteomes" id="UP000077671"/>
    </source>
</evidence>
<feature type="signal peptide" evidence="1">
    <location>
        <begin position="1"/>
        <end position="20"/>
    </location>
</feature>
<dbReference type="EMBL" id="CAJHJG010001813">
    <property type="protein sequence ID" value="CAD6915068.1"/>
    <property type="molecule type" value="Genomic_DNA"/>
</dbReference>
<reference evidence="3" key="2">
    <citation type="journal article" date="2019" name="IMA Fungus">
        <title>Genome sequencing and comparison of five Tilletia species to identify candidate genes for the detection of regulated species infecting wheat.</title>
        <authorList>
            <person name="Nguyen H.D.T."/>
            <person name="Sultana T."/>
            <person name="Kesanakurti P."/>
            <person name="Hambleton S."/>
        </authorList>
    </citation>
    <scope>NUCLEOTIDE SEQUENCE</scope>
    <source>
        <strain evidence="3">DAOMC 238032</strain>
    </source>
</reference>
<sequence length="183" mass="17552">MKFSTFAACVAATAASSAIAAPVARDLTKQPSGNAGADAKSGTFKYGDIEIAGSAGSLGADGHIAIGDLIVLSGGAGPKGASGVIYGTLFGDKSIGGHAGATGGAGHVLRDGETETFKYGDIEISGKAGSFGADGHVKIGDLITLSGGAGPKGASGVIYGDIFDGKSIGGHAGFSGLPDGHVL</sequence>
<feature type="chain" id="PRO_5044550159" evidence="1">
    <location>
        <begin position="21"/>
        <end position="183"/>
    </location>
</feature>
<keyword evidence="1" id="KW-0732">Signal</keyword>
<reference evidence="2" key="3">
    <citation type="submission" date="2020-10" db="EMBL/GenBank/DDBJ databases">
        <authorList>
            <person name="Sedaghatjoo S."/>
        </authorList>
    </citation>
    <scope>NUCLEOTIDE SEQUENCE</scope>
    <source>
        <strain evidence="2">AZH3</strain>
    </source>
</reference>
<dbReference type="Proteomes" id="UP000836402">
    <property type="component" value="Unassembled WGS sequence"/>
</dbReference>
<evidence type="ECO:0000313" key="2">
    <source>
        <dbReference type="EMBL" id="CAD6915068.1"/>
    </source>
</evidence>
<protein>
    <submittedName>
        <fullName evidence="3">Uncharacterized protein</fullName>
    </submittedName>
</protein>
<keyword evidence="5" id="KW-1185">Reference proteome</keyword>
<organism evidence="3 4">
    <name type="scientific">Tilletia caries</name>
    <name type="common">wheat bunt fungus</name>
    <dbReference type="NCBI Taxonomy" id="13290"/>
    <lineage>
        <taxon>Eukaryota</taxon>
        <taxon>Fungi</taxon>
        <taxon>Dikarya</taxon>
        <taxon>Basidiomycota</taxon>
        <taxon>Ustilaginomycotina</taxon>
        <taxon>Exobasidiomycetes</taxon>
        <taxon>Tilletiales</taxon>
        <taxon>Tilletiaceae</taxon>
        <taxon>Tilletia</taxon>
    </lineage>
</organism>
<dbReference type="EMBL" id="LWDD02000798">
    <property type="protein sequence ID" value="KAE8256631.1"/>
    <property type="molecule type" value="Genomic_DNA"/>
</dbReference>
<dbReference type="Proteomes" id="UP000077671">
    <property type="component" value="Unassembled WGS sequence"/>
</dbReference>
<gene>
    <name evidence="3" type="ORF">A4X03_0g5216</name>
    <name evidence="2" type="ORF">JKIAZH3_G675</name>
</gene>
<evidence type="ECO:0000256" key="1">
    <source>
        <dbReference type="SAM" id="SignalP"/>
    </source>
</evidence>